<dbReference type="PANTHER" id="PTHR37984:SF5">
    <property type="entry name" value="PROTEIN NYNRIN-LIKE"/>
    <property type="match status" value="1"/>
</dbReference>
<dbReference type="SUPFAM" id="SSF53098">
    <property type="entry name" value="Ribonuclease H-like"/>
    <property type="match status" value="1"/>
</dbReference>
<dbReference type="AlphaFoldDB" id="A0A9W6Y5F1"/>
<dbReference type="InterPro" id="IPR012337">
    <property type="entry name" value="RNaseH-like_sf"/>
</dbReference>
<dbReference type="OrthoDB" id="8000983at2759"/>
<dbReference type="InterPro" id="IPR041577">
    <property type="entry name" value="RT_RNaseH_2"/>
</dbReference>
<proteinExistence type="predicted"/>
<dbReference type="InterPro" id="IPR043502">
    <property type="entry name" value="DNA/RNA_pol_sf"/>
</dbReference>
<dbReference type="InterPro" id="IPR043128">
    <property type="entry name" value="Rev_trsase/Diguanyl_cyclase"/>
</dbReference>
<evidence type="ECO:0000313" key="6">
    <source>
        <dbReference type="Proteomes" id="UP001165121"/>
    </source>
</evidence>
<evidence type="ECO:0000313" key="5">
    <source>
        <dbReference type="EMBL" id="GMF52482.1"/>
    </source>
</evidence>
<reference evidence="5" key="1">
    <citation type="submission" date="2023-04" db="EMBL/GenBank/DDBJ databases">
        <title>Phytophthora fragariaefolia NBRC 109709.</title>
        <authorList>
            <person name="Ichikawa N."/>
            <person name="Sato H."/>
            <person name="Tonouchi N."/>
        </authorList>
    </citation>
    <scope>NUCLEOTIDE SEQUENCE</scope>
    <source>
        <strain evidence="5">NBRC 109709</strain>
    </source>
</reference>
<dbReference type="EMBL" id="BSXT01003093">
    <property type="protein sequence ID" value="GMF52482.1"/>
    <property type="molecule type" value="Genomic_DNA"/>
</dbReference>
<dbReference type="Proteomes" id="UP001165121">
    <property type="component" value="Unassembled WGS sequence"/>
</dbReference>
<keyword evidence="6" id="KW-1185">Reference proteome</keyword>
<dbReference type="SUPFAM" id="SSF56672">
    <property type="entry name" value="DNA/RNA polymerases"/>
    <property type="match status" value="1"/>
</dbReference>
<dbReference type="Gene3D" id="3.30.420.10">
    <property type="entry name" value="Ribonuclease H-like superfamily/Ribonuclease H"/>
    <property type="match status" value="1"/>
</dbReference>
<dbReference type="FunFam" id="3.30.70.270:FF:000020">
    <property type="entry name" value="Transposon Tf2-6 polyprotein-like Protein"/>
    <property type="match status" value="1"/>
</dbReference>
<sequence length="728" mass="82897">MLYSVLKGGHDFTSVEIQALEQVQREFNAMGAETREKTERQATTDRDSFTNNPAFPLIQKFEPIFRTKLPKGRPMHGVHEMELVPGHGAIFRQQWRLSPEQTNTLKEWLKEMLEAGLIRPSISPHGAPTFCFKKPAGWPVPMGLSNASATFNRIVTSIFKDMNECVATYFDDIYVFTKDENIEVHLAAVERVFQRCFDRRLYLKLAKSTICSREIPCLGDFVGMEGVRIDVDKVAVINEWPVSRTVKDLQSVLGTTVYVQRFCDHYAELSAPRFNLVKSKAKVLVWTSMAQSAFDALKQALCKTPVLVLPDFSRPFRIRTDASQFAIGGVLYQSECSSEEVEGKKNAPIEHPIAFTGRKLAPADLNYPTHEQEMLAIIHCLNIWRVWYDQLADYQLKVSYIPGETNTVADTLSRRSDFEVDFLALKTKQMYGIKKLRPKSLIELIRRAQISHNAVRESLMKNKKPAVAHAERFRYSESDDLVYYDHNGVSRILIPGDNKEVQTQSYGSFMIVQLVATRVSRRPRELFRNNSSGKNMHKRITHYVKTCPTNQRSKGRTGKAPGLLRPLETPTGRWTSIGMVFVSGLPVNEDGKDAVLVIVDRLNKRCAKLTGTKLRMSAAYQQRTDGQVERINAILATYLWSYVGGYKNSWASYLALAEFAYNWHYQDSIQMTPFFADFEYNPALPINLDVRASQTSESKPATTFLLHMEHILRELQAKITSSAEKMKL</sequence>
<dbReference type="InterPro" id="IPR036397">
    <property type="entry name" value="RNaseH_sf"/>
</dbReference>
<keyword evidence="1" id="KW-0511">Multifunctional enzyme</keyword>
<feature type="compositionally biased region" description="Basic and acidic residues" evidence="2">
    <location>
        <begin position="33"/>
        <end position="48"/>
    </location>
</feature>
<dbReference type="InterPro" id="IPR050951">
    <property type="entry name" value="Retrovirus_Pol_polyprotein"/>
</dbReference>
<name>A0A9W6Y5F1_9STRA</name>
<dbReference type="PANTHER" id="PTHR37984">
    <property type="entry name" value="PROTEIN CBG26694"/>
    <property type="match status" value="1"/>
</dbReference>
<dbReference type="Gene3D" id="3.30.70.270">
    <property type="match status" value="2"/>
</dbReference>
<dbReference type="Pfam" id="PF00078">
    <property type="entry name" value="RVT_1"/>
    <property type="match status" value="1"/>
</dbReference>
<dbReference type="InterPro" id="IPR000477">
    <property type="entry name" value="RT_dom"/>
</dbReference>
<feature type="domain" description="Reverse transcriptase/retrotransposon-derived protein RNase H-like" evidence="4">
    <location>
        <begin position="286"/>
        <end position="387"/>
    </location>
</feature>
<dbReference type="Gene3D" id="3.10.10.10">
    <property type="entry name" value="HIV Type 1 Reverse Transcriptase, subunit A, domain 1"/>
    <property type="match status" value="1"/>
</dbReference>
<protein>
    <submittedName>
        <fullName evidence="5">Unnamed protein product</fullName>
    </submittedName>
</protein>
<feature type="domain" description="Reverse transcriptase" evidence="3">
    <location>
        <begin position="140"/>
        <end position="219"/>
    </location>
</feature>
<comment type="caution">
    <text evidence="5">The sequence shown here is derived from an EMBL/GenBank/DDBJ whole genome shotgun (WGS) entry which is preliminary data.</text>
</comment>
<evidence type="ECO:0000259" key="4">
    <source>
        <dbReference type="Pfam" id="PF17919"/>
    </source>
</evidence>
<organism evidence="5 6">
    <name type="scientific">Phytophthora fragariaefolia</name>
    <dbReference type="NCBI Taxonomy" id="1490495"/>
    <lineage>
        <taxon>Eukaryota</taxon>
        <taxon>Sar</taxon>
        <taxon>Stramenopiles</taxon>
        <taxon>Oomycota</taxon>
        <taxon>Peronosporomycetes</taxon>
        <taxon>Peronosporales</taxon>
        <taxon>Peronosporaceae</taxon>
        <taxon>Phytophthora</taxon>
    </lineage>
</organism>
<feature type="region of interest" description="Disordered" evidence="2">
    <location>
        <begin position="30"/>
        <end position="49"/>
    </location>
</feature>
<dbReference type="CDD" id="cd09274">
    <property type="entry name" value="RNase_HI_RT_Ty3"/>
    <property type="match status" value="1"/>
</dbReference>
<dbReference type="GO" id="GO:0003676">
    <property type="term" value="F:nucleic acid binding"/>
    <property type="evidence" value="ECO:0007669"/>
    <property type="project" value="InterPro"/>
</dbReference>
<evidence type="ECO:0000256" key="1">
    <source>
        <dbReference type="ARBA" id="ARBA00023268"/>
    </source>
</evidence>
<dbReference type="Pfam" id="PF17919">
    <property type="entry name" value="RT_RNaseH_2"/>
    <property type="match status" value="1"/>
</dbReference>
<gene>
    <name evidence="5" type="ORF">Pfra01_002150200</name>
</gene>
<evidence type="ECO:0000256" key="2">
    <source>
        <dbReference type="SAM" id="MobiDB-lite"/>
    </source>
</evidence>
<evidence type="ECO:0000259" key="3">
    <source>
        <dbReference type="Pfam" id="PF00078"/>
    </source>
</evidence>
<accession>A0A9W6Y5F1</accession>